<keyword evidence="2" id="KW-1185">Reference proteome</keyword>
<sequence length="125" mass="14422">SQCGWANDESAFITRIHRHRTNIRKCASRLEMIPCDLKYPESYKHWQNLLKSLNITILSTNSTDEYHPCPGIFNNTIGKYGISPQTPILAPKIKNINNLEQELILRPKDFIMRCPICMIASRFSS</sequence>
<dbReference type="WBParaSite" id="OFLC_0001111301-mRNA-1">
    <property type="protein sequence ID" value="OFLC_0001111301-mRNA-1"/>
    <property type="gene ID" value="OFLC_0001111301"/>
</dbReference>
<proteinExistence type="predicted"/>
<dbReference type="EMBL" id="UZAJ01015644">
    <property type="protein sequence ID" value="VDO73997.1"/>
    <property type="molecule type" value="Genomic_DNA"/>
</dbReference>
<dbReference type="Proteomes" id="UP000267606">
    <property type="component" value="Unassembled WGS sequence"/>
</dbReference>
<evidence type="ECO:0000313" key="3">
    <source>
        <dbReference type="WBParaSite" id="OFLC_0001111301-mRNA-1"/>
    </source>
</evidence>
<dbReference type="AlphaFoldDB" id="A0A183HUF1"/>
<protein>
    <submittedName>
        <fullName evidence="3">Tick transposon</fullName>
    </submittedName>
</protein>
<accession>A0A183HUF1</accession>
<reference evidence="1 2" key="2">
    <citation type="submission" date="2018-11" db="EMBL/GenBank/DDBJ databases">
        <authorList>
            <consortium name="Pathogen Informatics"/>
        </authorList>
    </citation>
    <scope>NUCLEOTIDE SEQUENCE [LARGE SCALE GENOMIC DNA]</scope>
</reference>
<reference evidence="3" key="1">
    <citation type="submission" date="2016-06" db="UniProtKB">
        <authorList>
            <consortium name="WormBaseParasite"/>
        </authorList>
    </citation>
    <scope>IDENTIFICATION</scope>
</reference>
<evidence type="ECO:0000313" key="1">
    <source>
        <dbReference type="EMBL" id="VDO73997.1"/>
    </source>
</evidence>
<organism evidence="3">
    <name type="scientific">Onchocerca flexuosa</name>
    <dbReference type="NCBI Taxonomy" id="387005"/>
    <lineage>
        <taxon>Eukaryota</taxon>
        <taxon>Metazoa</taxon>
        <taxon>Ecdysozoa</taxon>
        <taxon>Nematoda</taxon>
        <taxon>Chromadorea</taxon>
        <taxon>Rhabditida</taxon>
        <taxon>Spirurina</taxon>
        <taxon>Spiruromorpha</taxon>
        <taxon>Filarioidea</taxon>
        <taxon>Onchocercidae</taxon>
        <taxon>Onchocerca</taxon>
    </lineage>
</organism>
<name>A0A183HUF1_9BILA</name>
<gene>
    <name evidence="1" type="ORF">OFLC_LOCUS11117</name>
</gene>
<evidence type="ECO:0000313" key="2">
    <source>
        <dbReference type="Proteomes" id="UP000267606"/>
    </source>
</evidence>